<gene>
    <name evidence="1" type="ORF">CAEBREN_01724</name>
</gene>
<sequence>MGMLKQKISALNVGDSAVFRKRKIYVSPKSGKFYFTKDCLVEKLSDFTSISFTETLKIYGRSETGHLVLLLFCLQLRVQRNRVEAKLKTKKLKESFSNSRNINVSET</sequence>
<dbReference type="Proteomes" id="UP000008068">
    <property type="component" value="Unassembled WGS sequence"/>
</dbReference>
<name>G0N6A2_CAEBE</name>
<dbReference type="AlphaFoldDB" id="G0N6A2"/>
<dbReference type="InParanoid" id="G0N6A2"/>
<organism evidence="2">
    <name type="scientific">Caenorhabditis brenneri</name>
    <name type="common">Nematode worm</name>
    <dbReference type="NCBI Taxonomy" id="135651"/>
    <lineage>
        <taxon>Eukaryota</taxon>
        <taxon>Metazoa</taxon>
        <taxon>Ecdysozoa</taxon>
        <taxon>Nematoda</taxon>
        <taxon>Chromadorea</taxon>
        <taxon>Rhabditida</taxon>
        <taxon>Rhabditina</taxon>
        <taxon>Rhabditomorpha</taxon>
        <taxon>Rhabditoidea</taxon>
        <taxon>Rhabditidae</taxon>
        <taxon>Peloderinae</taxon>
        <taxon>Caenorhabditis</taxon>
    </lineage>
</organism>
<evidence type="ECO:0000313" key="1">
    <source>
        <dbReference type="EMBL" id="EGT53708.1"/>
    </source>
</evidence>
<proteinExistence type="predicted"/>
<protein>
    <submittedName>
        <fullName evidence="1">Uncharacterized protein</fullName>
    </submittedName>
</protein>
<evidence type="ECO:0000313" key="2">
    <source>
        <dbReference type="Proteomes" id="UP000008068"/>
    </source>
</evidence>
<dbReference type="EMBL" id="GL379843">
    <property type="protein sequence ID" value="EGT53708.1"/>
    <property type="molecule type" value="Genomic_DNA"/>
</dbReference>
<keyword evidence="2" id="KW-1185">Reference proteome</keyword>
<dbReference type="HOGENOM" id="CLU_2212277_0_0_1"/>
<accession>G0N6A2</accession>
<reference evidence="2" key="1">
    <citation type="submission" date="2011-07" db="EMBL/GenBank/DDBJ databases">
        <authorList>
            <consortium name="Caenorhabditis brenneri Sequencing and Analysis Consortium"/>
            <person name="Wilson R.K."/>
        </authorList>
    </citation>
    <scope>NUCLEOTIDE SEQUENCE [LARGE SCALE GENOMIC DNA]</scope>
    <source>
        <strain evidence="2">PB2801</strain>
    </source>
</reference>